<gene>
    <name evidence="5" type="ORF">HD556DRAFT_591541</name>
</gene>
<keyword evidence="1 3" id="KW-0802">TPR repeat</keyword>
<feature type="compositionally biased region" description="Basic residues" evidence="4">
    <location>
        <begin position="391"/>
        <end position="403"/>
    </location>
</feature>
<proteinExistence type="inferred from homology"/>
<dbReference type="PROSITE" id="PS50293">
    <property type="entry name" value="TPR_REGION"/>
    <property type="match status" value="1"/>
</dbReference>
<comment type="caution">
    <text evidence="5">The sequence shown here is derived from an EMBL/GenBank/DDBJ whole genome shotgun (WGS) entry which is preliminary data.</text>
</comment>
<feature type="region of interest" description="Disordered" evidence="4">
    <location>
        <begin position="343"/>
        <end position="450"/>
    </location>
</feature>
<dbReference type="RefSeq" id="XP_041165918.1">
    <property type="nucleotide sequence ID" value="XM_041311035.1"/>
</dbReference>
<reference evidence="5" key="1">
    <citation type="journal article" date="2020" name="New Phytol.">
        <title>Comparative genomics reveals dynamic genome evolution in host specialist ectomycorrhizal fungi.</title>
        <authorList>
            <person name="Lofgren L.A."/>
            <person name="Nguyen N.H."/>
            <person name="Vilgalys R."/>
            <person name="Ruytinx J."/>
            <person name="Liao H.L."/>
            <person name="Branco S."/>
            <person name="Kuo A."/>
            <person name="LaButti K."/>
            <person name="Lipzen A."/>
            <person name="Andreopoulos W."/>
            <person name="Pangilinan J."/>
            <person name="Riley R."/>
            <person name="Hundley H."/>
            <person name="Na H."/>
            <person name="Barry K."/>
            <person name="Grigoriev I.V."/>
            <person name="Stajich J.E."/>
            <person name="Kennedy P.G."/>
        </authorList>
    </citation>
    <scope>NUCLEOTIDE SEQUENCE</scope>
    <source>
        <strain evidence="5">S12</strain>
    </source>
</reference>
<dbReference type="GO" id="GO:0031145">
    <property type="term" value="P:anaphase-promoting complex-dependent catabolic process"/>
    <property type="evidence" value="ECO:0007669"/>
    <property type="project" value="TreeGrafter"/>
</dbReference>
<sequence length="829" mass="92266">MPLEDSKAVTRPAFLPQIRQRFQTLVWTCLDFDLVRSAAFYAELYLVMDENNHDARHLYATALLRSGQPHSGLQLVTGVQQSTCSGCLEIKGKCCAALGRHRLAHEAFDASLQDSTYTPTASMGSRTSRAFPEEAATRCRSGTMAMKGNLPEQATRSFRQALALNPMLWEAFEGLCSLGTAPDVDEIFPVRPAPVKQGPPEEPPPAKALSGPIATGVGFFTPDITANTTLFRGRKNVPQAFRMDPPLDPRDSIATNEPFFHTENSFLHPPPRNSKFEPAGPGPSQPAARPLSSADETGPAQKRLRSTIRQKSTETVACKPSKLTVDETSKKARARPALKFANIFSSPGRRSQPVISSRPVASGGITKNERGSAAIAPRRSTRLLSGTTSKPLKHPPPRDRRRQLTTSRSRSIDSDGEDDANLHGEVASSTSPTSNAQSPPSETSPPPSNWTAAHELAAQEAYDSEMADQYIYDLLRRFARATRALSKYDCYSCLMELDQIPLAHQQSSWVLAMVGRAHYERLEYASAERAFRAARALEPYRLGDMEVYSTLLWHLQQNVQLSYLAQELMNVNPRSSQAWIAVGNLFSLQKERSQALTCFRRAAEMDPSCAYAYTLSGHESIDEDLDKAIGFFQTALRADPRHYNAWYGLGTCYLRMSKIRLAEYHYRKAVEIHPNNAVLLGCVGMAVERRGDKVAAHSLFDQAVRVAPDNALVRYRRAKILISMKRYAVSEHLVTSHDRDVDLHFFYITFLPHSQEALEDLLQLRDSSPEESNVVFQIAKVYRLMGDEVKSAHWLAIARDTSPKSVNKLKKLIDTVKDEEGRDDQMDEG</sequence>
<feature type="region of interest" description="Disordered" evidence="4">
    <location>
        <begin position="261"/>
        <end position="315"/>
    </location>
</feature>
<evidence type="ECO:0000256" key="1">
    <source>
        <dbReference type="ARBA" id="ARBA00022803"/>
    </source>
</evidence>
<dbReference type="PROSITE" id="PS50005">
    <property type="entry name" value="TPR"/>
    <property type="match status" value="2"/>
</dbReference>
<dbReference type="GeneID" id="64604799"/>
<dbReference type="Proteomes" id="UP000719766">
    <property type="component" value="Unassembled WGS sequence"/>
</dbReference>
<dbReference type="AlphaFoldDB" id="A0A9P7DUT4"/>
<dbReference type="GO" id="GO:0005680">
    <property type="term" value="C:anaphase-promoting complex"/>
    <property type="evidence" value="ECO:0007669"/>
    <property type="project" value="TreeGrafter"/>
</dbReference>
<comment type="similarity">
    <text evidence="2">Belongs to the APC3/CDC27 family.</text>
</comment>
<feature type="repeat" description="TPR" evidence="3">
    <location>
        <begin position="576"/>
        <end position="609"/>
    </location>
</feature>
<keyword evidence="6" id="KW-1185">Reference proteome</keyword>
<dbReference type="Gene3D" id="1.25.40.10">
    <property type="entry name" value="Tetratricopeptide repeat domain"/>
    <property type="match status" value="4"/>
</dbReference>
<dbReference type="GO" id="GO:0005737">
    <property type="term" value="C:cytoplasm"/>
    <property type="evidence" value="ECO:0007669"/>
    <property type="project" value="TreeGrafter"/>
</dbReference>
<dbReference type="EMBL" id="JABBWE010000004">
    <property type="protein sequence ID" value="KAG1803572.1"/>
    <property type="molecule type" value="Genomic_DNA"/>
</dbReference>
<dbReference type="SUPFAM" id="SSF48452">
    <property type="entry name" value="TPR-like"/>
    <property type="match status" value="2"/>
</dbReference>
<dbReference type="Pfam" id="PF12895">
    <property type="entry name" value="ANAPC3"/>
    <property type="match status" value="1"/>
</dbReference>
<evidence type="ECO:0000313" key="6">
    <source>
        <dbReference type="Proteomes" id="UP000719766"/>
    </source>
</evidence>
<organism evidence="5 6">
    <name type="scientific">Suillus plorans</name>
    <dbReference type="NCBI Taxonomy" id="116603"/>
    <lineage>
        <taxon>Eukaryota</taxon>
        <taxon>Fungi</taxon>
        <taxon>Dikarya</taxon>
        <taxon>Basidiomycota</taxon>
        <taxon>Agaricomycotina</taxon>
        <taxon>Agaricomycetes</taxon>
        <taxon>Agaricomycetidae</taxon>
        <taxon>Boletales</taxon>
        <taxon>Suillineae</taxon>
        <taxon>Suillaceae</taxon>
        <taxon>Suillus</taxon>
    </lineage>
</organism>
<evidence type="ECO:0000256" key="3">
    <source>
        <dbReference type="PROSITE-ProRule" id="PRU00339"/>
    </source>
</evidence>
<protein>
    <recommendedName>
        <fullName evidence="7">TPR-like protein</fullName>
    </recommendedName>
</protein>
<evidence type="ECO:0000256" key="2">
    <source>
        <dbReference type="ARBA" id="ARBA00038210"/>
    </source>
</evidence>
<dbReference type="PANTHER" id="PTHR12558:SF13">
    <property type="entry name" value="CELL DIVISION CYCLE PROTEIN 27 HOMOLOG"/>
    <property type="match status" value="1"/>
</dbReference>
<evidence type="ECO:0008006" key="7">
    <source>
        <dbReference type="Google" id="ProtNLM"/>
    </source>
</evidence>
<dbReference type="InterPro" id="IPR019734">
    <property type="entry name" value="TPR_rpt"/>
</dbReference>
<evidence type="ECO:0000313" key="5">
    <source>
        <dbReference type="EMBL" id="KAG1803572.1"/>
    </source>
</evidence>
<dbReference type="GO" id="GO:0007091">
    <property type="term" value="P:metaphase/anaphase transition of mitotic cell cycle"/>
    <property type="evidence" value="ECO:0007669"/>
    <property type="project" value="TreeGrafter"/>
</dbReference>
<dbReference type="Pfam" id="PF00515">
    <property type="entry name" value="TPR_1"/>
    <property type="match status" value="1"/>
</dbReference>
<name>A0A9P7DUT4_9AGAM</name>
<dbReference type="InterPro" id="IPR011990">
    <property type="entry name" value="TPR-like_helical_dom_sf"/>
</dbReference>
<feature type="compositionally biased region" description="Polar residues" evidence="4">
    <location>
        <begin position="427"/>
        <end position="437"/>
    </location>
</feature>
<accession>A0A9P7DUT4</accession>
<dbReference type="GO" id="GO:0051301">
    <property type="term" value="P:cell division"/>
    <property type="evidence" value="ECO:0007669"/>
    <property type="project" value="TreeGrafter"/>
</dbReference>
<dbReference type="SMART" id="SM00028">
    <property type="entry name" value="TPR"/>
    <property type="match status" value="6"/>
</dbReference>
<dbReference type="GO" id="GO:0016567">
    <property type="term" value="P:protein ubiquitination"/>
    <property type="evidence" value="ECO:0007669"/>
    <property type="project" value="TreeGrafter"/>
</dbReference>
<dbReference type="PANTHER" id="PTHR12558">
    <property type="entry name" value="CELL DIVISION CYCLE 16,23,27"/>
    <property type="match status" value="1"/>
</dbReference>
<feature type="repeat" description="TPR" evidence="3">
    <location>
        <begin position="643"/>
        <end position="676"/>
    </location>
</feature>
<dbReference type="OrthoDB" id="10248520at2759"/>
<evidence type="ECO:0000256" key="4">
    <source>
        <dbReference type="SAM" id="MobiDB-lite"/>
    </source>
</evidence>
<feature type="compositionally biased region" description="Polar residues" evidence="4">
    <location>
        <begin position="343"/>
        <end position="355"/>
    </location>
</feature>